<dbReference type="Gene3D" id="2.60.120.1290">
    <property type="match status" value="1"/>
</dbReference>
<evidence type="ECO:0000256" key="3">
    <source>
        <dbReference type="ARBA" id="ARBA00022801"/>
    </source>
</evidence>
<dbReference type="InterPro" id="IPR034045">
    <property type="entry name" value="Pep_S8_CspA-like"/>
</dbReference>
<dbReference type="Pfam" id="PF00082">
    <property type="entry name" value="Peptidase_S8"/>
    <property type="match status" value="2"/>
</dbReference>
<evidence type="ECO:0000256" key="1">
    <source>
        <dbReference type="ARBA" id="ARBA00011073"/>
    </source>
</evidence>
<organism evidence="7 8">
    <name type="scientific">Romboutsia faecis</name>
    <dbReference type="NCBI Taxonomy" id="2764597"/>
    <lineage>
        <taxon>Bacteria</taxon>
        <taxon>Bacillati</taxon>
        <taxon>Bacillota</taxon>
        <taxon>Clostridia</taxon>
        <taxon>Peptostreptococcales</taxon>
        <taxon>Peptostreptococcaceae</taxon>
        <taxon>Romboutsia</taxon>
    </lineage>
</organism>
<dbReference type="PRINTS" id="PR00723">
    <property type="entry name" value="SUBTILISIN"/>
</dbReference>
<dbReference type="InterPro" id="IPR036852">
    <property type="entry name" value="Peptidase_S8/S53_dom_sf"/>
</dbReference>
<comment type="caution">
    <text evidence="5">Lacks conserved residue(s) required for the propagation of feature annotation.</text>
</comment>
<feature type="domain" description="Peptidase S8/S53" evidence="6">
    <location>
        <begin position="415"/>
        <end position="542"/>
    </location>
</feature>
<dbReference type="InterPro" id="IPR050131">
    <property type="entry name" value="Peptidase_S8_subtilisin-like"/>
</dbReference>
<evidence type="ECO:0000313" key="8">
    <source>
        <dbReference type="Proteomes" id="UP000609849"/>
    </source>
</evidence>
<dbReference type="RefSeq" id="WP_153925526.1">
    <property type="nucleotide sequence ID" value="NZ_JACRWE010000001.1"/>
</dbReference>
<feature type="domain" description="Peptidase S8/S53" evidence="6">
    <location>
        <begin position="96"/>
        <end position="282"/>
    </location>
</feature>
<name>A0ABR7JKY0_9FIRM</name>
<gene>
    <name evidence="7" type="ORF">H8923_02305</name>
</gene>
<dbReference type="Gene3D" id="3.40.50.200">
    <property type="entry name" value="Peptidase S8/S53 domain"/>
    <property type="match status" value="1"/>
</dbReference>
<evidence type="ECO:0000256" key="4">
    <source>
        <dbReference type="ARBA" id="ARBA00022825"/>
    </source>
</evidence>
<evidence type="ECO:0000256" key="5">
    <source>
        <dbReference type="PROSITE-ProRule" id="PRU01240"/>
    </source>
</evidence>
<dbReference type="InterPro" id="IPR015500">
    <property type="entry name" value="Peptidase_S8_subtilisin-rel"/>
</dbReference>
<evidence type="ECO:0000256" key="2">
    <source>
        <dbReference type="ARBA" id="ARBA00022670"/>
    </source>
</evidence>
<dbReference type="Proteomes" id="UP000609849">
    <property type="component" value="Unassembled WGS sequence"/>
</dbReference>
<evidence type="ECO:0000259" key="6">
    <source>
        <dbReference type="Pfam" id="PF00082"/>
    </source>
</evidence>
<comment type="caution">
    <text evidence="7">The sequence shown here is derived from an EMBL/GenBank/DDBJ whole genome shotgun (WGS) entry which is preliminary data.</text>
</comment>
<reference evidence="7 8" key="1">
    <citation type="submission" date="2020-08" db="EMBL/GenBank/DDBJ databases">
        <authorList>
            <person name="Liu C."/>
            <person name="Sun Q."/>
        </authorList>
    </citation>
    <scope>NUCLEOTIDE SEQUENCE [LARGE SCALE GENOMIC DNA]</scope>
    <source>
        <strain evidence="7 8">NSJ-18</strain>
    </source>
</reference>
<dbReference type="InterPro" id="IPR000209">
    <property type="entry name" value="Peptidase_S8/S53_dom"/>
</dbReference>
<dbReference type="InterPro" id="IPR023827">
    <property type="entry name" value="Peptidase_S8_Asp-AS"/>
</dbReference>
<keyword evidence="3" id="KW-0378">Hydrolase</keyword>
<dbReference type="PANTHER" id="PTHR43806:SF11">
    <property type="entry name" value="CEREVISIN-RELATED"/>
    <property type="match status" value="1"/>
</dbReference>
<evidence type="ECO:0000313" key="7">
    <source>
        <dbReference type="EMBL" id="MBC5995583.1"/>
    </source>
</evidence>
<proteinExistence type="inferred from homology"/>
<keyword evidence="8" id="KW-1185">Reference proteome</keyword>
<dbReference type="PROSITE" id="PS51892">
    <property type="entry name" value="SUBTILASE"/>
    <property type="match status" value="1"/>
</dbReference>
<sequence length="557" mass="61590">MEKSYTIIYQGDISSALSRNAINRYIILNDVLAVIYVDQNFNETLLNRITEVSWWQISKPMSSLINITNNVSQGENVTVAAGTDYIYNNPYINASGEGVLIAIIDSGIDYLHPDFIKNDNTSKIISLWDQESDINSPPEGMIFGSEFTRGEINEAISNGDSSLSMDNIGTGTIAAGISSGNGSLNSLYKGVAINSELVVVKLRQYEGFYQEGRINYLNTDFLAAMKYVIDISQRENKFTVINLTVAERSVSALLTNLLDTFDYLDSSGVVVVSGAGNEGNTDIHYEGIFQDDETQQDVILEVGEQKSLEINISPNGPGRVGALVISPSGEISYQITYAPDDSIYRGRFNLENAYYEMRLIYPWLFSGNEEITIRIDDIKPGIWTLRLFPEIITTGEYDIYLPNQNLIPVNTRFLDPNSFSTITLYAATENVITIGAYNDKTNSMWIGSSKGPIKGRLIKPDIVAPGVDIISPFINQSYNTSTGTGVSSSLVCGVLAVIMEYLSQQGDYSRRALFTKVLKTYLMRGATKKDIYTYPNPSQGYGILNLENTMMAIADNL</sequence>
<dbReference type="NCBIfam" id="NF040808">
    <property type="entry name" value="CspC_non_triad"/>
    <property type="match status" value="1"/>
</dbReference>
<protein>
    <submittedName>
        <fullName evidence="7">S8 family peptidase</fullName>
    </submittedName>
</protein>
<accession>A0ABR7JKY0</accession>
<keyword evidence="2" id="KW-0645">Protease</keyword>
<dbReference type="SUPFAM" id="SSF52743">
    <property type="entry name" value="Subtilisin-like"/>
    <property type="match status" value="1"/>
</dbReference>
<dbReference type="CDD" id="cd07478">
    <property type="entry name" value="Peptidases_S8_CspA-like"/>
    <property type="match status" value="1"/>
</dbReference>
<dbReference type="PROSITE" id="PS00136">
    <property type="entry name" value="SUBTILASE_ASP"/>
    <property type="match status" value="1"/>
</dbReference>
<keyword evidence="4" id="KW-0720">Serine protease</keyword>
<comment type="similarity">
    <text evidence="1 5">Belongs to the peptidase S8 family.</text>
</comment>
<dbReference type="EMBL" id="JACRWE010000001">
    <property type="protein sequence ID" value="MBC5995583.1"/>
    <property type="molecule type" value="Genomic_DNA"/>
</dbReference>
<dbReference type="PANTHER" id="PTHR43806">
    <property type="entry name" value="PEPTIDASE S8"/>
    <property type="match status" value="1"/>
</dbReference>